<name>A0A1Z1XAX5_9RHOD</name>
<reference evidence="1" key="1">
    <citation type="submission" date="2016-11" db="EMBL/GenBank/DDBJ databases">
        <title>Chloroplast genome of compsopogon caeruleus.</title>
        <authorList>
            <person name="Nan F."/>
        </authorList>
    </citation>
    <scope>NUCLEOTIDE SEQUENCE</scope>
</reference>
<dbReference type="AlphaFoldDB" id="A0A1Z1XAX5"/>
<dbReference type="GeneID" id="33366684"/>
<dbReference type="RefSeq" id="YP_009402654.1">
    <property type="nucleotide sequence ID" value="NC_035350.1"/>
</dbReference>
<dbReference type="EMBL" id="KY083067">
    <property type="protein sequence ID" value="ARX96013.1"/>
    <property type="molecule type" value="Genomic_DNA"/>
</dbReference>
<evidence type="ECO:0000313" key="1">
    <source>
        <dbReference type="EMBL" id="ARX96013.1"/>
    </source>
</evidence>
<proteinExistence type="predicted"/>
<accession>A0A1Z1XAX5</accession>
<organism evidence="1">
    <name type="scientific">Compsopogon caeruleus</name>
    <dbReference type="NCBI Taxonomy" id="31354"/>
    <lineage>
        <taxon>Eukaryota</taxon>
        <taxon>Rhodophyta</taxon>
        <taxon>Compsopogonophyceae</taxon>
        <taxon>Compsopogonales</taxon>
        <taxon>Compsopogonaceae</taxon>
        <taxon>Compsopogon</taxon>
    </lineage>
</organism>
<protein>
    <submittedName>
        <fullName evidence="1">Uncharacterized protein</fullName>
    </submittedName>
</protein>
<geneLocation type="chloroplast" evidence="1"/>
<sequence length="117" mass="14297">MIMNINRKNITINQFLTQILQLNIILNIPIEESNQYCNIYNQKLVIAYNYLIKDINLNYNINLNYIKNKNNQYKIDINANPNYLVNYFIIFYGESNIDYDLEYWFYIKAYIRQFNKP</sequence>
<keyword evidence="1" id="KW-0150">Chloroplast</keyword>
<keyword evidence="1" id="KW-0934">Plastid</keyword>
<gene>
    <name evidence="1" type="primary">orf116</name>
</gene>